<dbReference type="OrthoDB" id="5562722at2759"/>
<dbReference type="InterPro" id="IPR051572">
    <property type="entry name" value="VTC_Complex_Subunit"/>
</dbReference>
<evidence type="ECO:0000256" key="3">
    <source>
        <dbReference type="ARBA" id="ARBA00022989"/>
    </source>
</evidence>
<keyword evidence="3" id="KW-1133">Transmembrane helix</keyword>
<dbReference type="PANTHER" id="PTHR46140:SF1">
    <property type="entry name" value="VACUOLAR TRANSPORTER CHAPERONE COMPLEX SUBUNIT 4-RELATED"/>
    <property type="match status" value="1"/>
</dbReference>
<comment type="caution">
    <text evidence="6">The sequence shown here is derived from an EMBL/GenBank/DDBJ whole genome shotgun (WGS) entry which is preliminary data.</text>
</comment>
<dbReference type="Gene3D" id="3.20.100.30">
    <property type="entry name" value="VTC, catalytic tunnel domain"/>
    <property type="match status" value="1"/>
</dbReference>
<evidence type="ECO:0000256" key="1">
    <source>
        <dbReference type="ARBA" id="ARBA00004127"/>
    </source>
</evidence>
<dbReference type="EMBL" id="JANBUL010000022">
    <property type="protein sequence ID" value="KAJ2784686.1"/>
    <property type="molecule type" value="Genomic_DNA"/>
</dbReference>
<dbReference type="PANTHER" id="PTHR46140">
    <property type="entry name" value="VACUOLAR TRANSPORTER CHAPERONE 1-RELATED"/>
    <property type="match status" value="1"/>
</dbReference>
<keyword evidence="2" id="KW-0812">Transmembrane</keyword>
<dbReference type="InterPro" id="IPR018966">
    <property type="entry name" value="VTC_domain"/>
</dbReference>
<evidence type="ECO:0000256" key="2">
    <source>
        <dbReference type="ARBA" id="ARBA00022692"/>
    </source>
</evidence>
<sequence length="640" mass="67986">MASDPVFTEWGFYGADCARLAALPLAGPCPCLGRASHAGALARCDACDALALAFRQELEKVGAFLHVKCRESEHSIAACEHYVRTAADLAADERMVRLGQAEDAAGAAMGQAMALARFRRSSFTGLWRELGRLRAHCALHFAALVEAVAASPLFSDSSQEPHQLFRASQAYAAIHACYGGHAPPPELLAAQPALTLWRGWVDPAHTDRVCWLLRARLPDAPCCGAPAGCSAPSPACPHHCGHLPPSPPDTAAFQPAGLLPPSPAQPPQGRMVCSAHLDNAALAKYHAGLSAGVSSCDSLSLWWLAGDGDGDDSAAAAHVLYDVASGPWLADRRTASAITLPLHQMPQFLHCELNLNKLTPVESPPLSLPLDDSASRRKLQRDAQKIQRRMVMEGLEPQVLATEERFDFADPSAPGLRVALRTRVRLRLASDEAVAGLAASGDCADAERLPFDVIEVQLGDSQAPMPGWLAQLFFESALVHPVLDFDLYSHAIAVLCPERAGELPYWVVDCCRGPFAGAPGSPATPACPQSPARASEASMTHSRVDVPLVSATTPPGAADFPSETARLLPGPAAAAAAHAHHWARPAPNGLRRRLSAALAAAMVASVVLSVWPHRQQIARIVTELADLFAQWVGRLPRNPT</sequence>
<organism evidence="6 7">
    <name type="scientific">Coemansia javaensis</name>
    <dbReference type="NCBI Taxonomy" id="2761396"/>
    <lineage>
        <taxon>Eukaryota</taxon>
        <taxon>Fungi</taxon>
        <taxon>Fungi incertae sedis</taxon>
        <taxon>Zoopagomycota</taxon>
        <taxon>Kickxellomycotina</taxon>
        <taxon>Kickxellomycetes</taxon>
        <taxon>Kickxellales</taxon>
        <taxon>Kickxellaceae</taxon>
        <taxon>Coemansia</taxon>
    </lineage>
</organism>
<dbReference type="Proteomes" id="UP001140217">
    <property type="component" value="Unassembled WGS sequence"/>
</dbReference>
<accession>A0A9W8HID0</accession>
<keyword evidence="7" id="KW-1185">Reference proteome</keyword>
<evidence type="ECO:0000259" key="5">
    <source>
        <dbReference type="Pfam" id="PF09359"/>
    </source>
</evidence>
<evidence type="ECO:0000256" key="4">
    <source>
        <dbReference type="ARBA" id="ARBA00023136"/>
    </source>
</evidence>
<dbReference type="AlphaFoldDB" id="A0A9W8HID0"/>
<dbReference type="InterPro" id="IPR042267">
    <property type="entry name" value="VTC_sf"/>
</dbReference>
<gene>
    <name evidence="6" type="ORF">H4R18_000977</name>
</gene>
<evidence type="ECO:0000313" key="7">
    <source>
        <dbReference type="Proteomes" id="UP001140217"/>
    </source>
</evidence>
<comment type="subcellular location">
    <subcellularLocation>
        <location evidence="1">Endomembrane system</location>
        <topology evidence="1">Multi-pass membrane protein</topology>
    </subcellularLocation>
</comment>
<name>A0A9W8HID0_9FUNG</name>
<protein>
    <recommendedName>
        <fullName evidence="5">VTC domain-containing protein</fullName>
    </recommendedName>
</protein>
<dbReference type="Pfam" id="PF09359">
    <property type="entry name" value="VTC"/>
    <property type="match status" value="1"/>
</dbReference>
<reference evidence="6" key="1">
    <citation type="submission" date="2022-07" db="EMBL/GenBank/DDBJ databases">
        <title>Phylogenomic reconstructions and comparative analyses of Kickxellomycotina fungi.</title>
        <authorList>
            <person name="Reynolds N.K."/>
            <person name="Stajich J.E."/>
            <person name="Barry K."/>
            <person name="Grigoriev I.V."/>
            <person name="Crous P."/>
            <person name="Smith M.E."/>
        </authorList>
    </citation>
    <scope>NUCLEOTIDE SEQUENCE</scope>
    <source>
        <strain evidence="6">NBRC 105414</strain>
    </source>
</reference>
<evidence type="ECO:0000313" key="6">
    <source>
        <dbReference type="EMBL" id="KAJ2784686.1"/>
    </source>
</evidence>
<feature type="domain" description="VTC" evidence="5">
    <location>
        <begin position="337"/>
        <end position="495"/>
    </location>
</feature>
<dbReference type="GO" id="GO:0012505">
    <property type="term" value="C:endomembrane system"/>
    <property type="evidence" value="ECO:0007669"/>
    <property type="project" value="UniProtKB-SubCell"/>
</dbReference>
<dbReference type="GO" id="GO:0006799">
    <property type="term" value="P:polyphosphate biosynthetic process"/>
    <property type="evidence" value="ECO:0007669"/>
    <property type="project" value="UniProtKB-ARBA"/>
</dbReference>
<proteinExistence type="predicted"/>
<keyword evidence="4" id="KW-0472">Membrane</keyword>